<evidence type="ECO:0000313" key="2">
    <source>
        <dbReference type="Proteomes" id="UP000614601"/>
    </source>
</evidence>
<dbReference type="AlphaFoldDB" id="A0A811LRT2"/>
<keyword evidence="2" id="KW-1185">Reference proteome</keyword>
<organism evidence="1 2">
    <name type="scientific">Bursaphelenchus okinawaensis</name>
    <dbReference type="NCBI Taxonomy" id="465554"/>
    <lineage>
        <taxon>Eukaryota</taxon>
        <taxon>Metazoa</taxon>
        <taxon>Ecdysozoa</taxon>
        <taxon>Nematoda</taxon>
        <taxon>Chromadorea</taxon>
        <taxon>Rhabditida</taxon>
        <taxon>Tylenchina</taxon>
        <taxon>Tylenchomorpha</taxon>
        <taxon>Aphelenchoidea</taxon>
        <taxon>Aphelenchoididae</taxon>
        <taxon>Bursaphelenchus</taxon>
    </lineage>
</organism>
<dbReference type="Proteomes" id="UP000783686">
    <property type="component" value="Unassembled WGS sequence"/>
</dbReference>
<accession>A0A811LRT2</accession>
<name>A0A811LRT2_9BILA</name>
<proteinExistence type="predicted"/>
<dbReference type="Proteomes" id="UP000614601">
    <property type="component" value="Unassembled WGS sequence"/>
</dbReference>
<sequence length="175" mass="20894">MILFDVATAGEWLEPRMDFSPGTEAYYSRFTNDLTSAETEVFLEMVSNEHGKSDKMVHEAVVDPKIVRKVIRLQTENFRRQGMSERLIAVYMEMVRQGSGLLHSRYPQTWREQAVWEQALRKVYDKFDRLTPTEKSFLRWQNPSWYTILEQRKPVPLFRARRRSKVRKAHRKSRP</sequence>
<dbReference type="OrthoDB" id="10309558at2759"/>
<evidence type="ECO:0000313" key="1">
    <source>
        <dbReference type="EMBL" id="CAD5230371.1"/>
    </source>
</evidence>
<dbReference type="EMBL" id="CAJFCW020000006">
    <property type="protein sequence ID" value="CAG9127721.1"/>
    <property type="molecule type" value="Genomic_DNA"/>
</dbReference>
<protein>
    <submittedName>
        <fullName evidence="1">Uncharacterized protein</fullName>
    </submittedName>
</protein>
<dbReference type="EMBL" id="CAJFDH010000006">
    <property type="protein sequence ID" value="CAD5230371.1"/>
    <property type="molecule type" value="Genomic_DNA"/>
</dbReference>
<reference evidence="1" key="1">
    <citation type="submission" date="2020-09" db="EMBL/GenBank/DDBJ databases">
        <authorList>
            <person name="Kikuchi T."/>
        </authorList>
    </citation>
    <scope>NUCLEOTIDE SEQUENCE</scope>
    <source>
        <strain evidence="1">SH1</strain>
    </source>
</reference>
<gene>
    <name evidence="1" type="ORF">BOKJ2_LOCUS14102</name>
</gene>
<comment type="caution">
    <text evidence="1">The sequence shown here is derived from an EMBL/GenBank/DDBJ whole genome shotgun (WGS) entry which is preliminary data.</text>
</comment>